<keyword evidence="4" id="KW-0804">Transcription</keyword>
<evidence type="ECO:0000313" key="10">
    <source>
        <dbReference type="Proteomes" id="UP001195483"/>
    </source>
</evidence>
<reference evidence="9" key="3">
    <citation type="submission" date="2023-05" db="EMBL/GenBank/DDBJ databases">
        <authorList>
            <person name="Smith C.H."/>
        </authorList>
    </citation>
    <scope>NUCLEOTIDE SEQUENCE</scope>
    <source>
        <strain evidence="9">CHS0354</strain>
        <tissue evidence="9">Mantle</tissue>
    </source>
</reference>
<feature type="compositionally biased region" description="Polar residues" evidence="7">
    <location>
        <begin position="172"/>
        <end position="191"/>
    </location>
</feature>
<keyword evidence="10" id="KW-1185">Reference proteome</keyword>
<dbReference type="GO" id="GO:0000981">
    <property type="term" value="F:DNA-binding transcription factor activity, RNA polymerase II-specific"/>
    <property type="evidence" value="ECO:0007669"/>
    <property type="project" value="TreeGrafter"/>
</dbReference>
<dbReference type="SMART" id="SM00398">
    <property type="entry name" value="HMG"/>
    <property type="match status" value="1"/>
</dbReference>
<accession>A0AAE0WEU6</accession>
<evidence type="ECO:0000259" key="8">
    <source>
        <dbReference type="PROSITE" id="PS50118"/>
    </source>
</evidence>
<proteinExistence type="predicted"/>
<evidence type="ECO:0000256" key="5">
    <source>
        <dbReference type="ARBA" id="ARBA00023242"/>
    </source>
</evidence>
<dbReference type="PANTHER" id="PTHR45803">
    <property type="entry name" value="SOX100B"/>
    <property type="match status" value="1"/>
</dbReference>
<dbReference type="SUPFAM" id="SSF47095">
    <property type="entry name" value="HMG-box"/>
    <property type="match status" value="1"/>
</dbReference>
<evidence type="ECO:0000256" key="4">
    <source>
        <dbReference type="ARBA" id="ARBA00023163"/>
    </source>
</evidence>
<dbReference type="Gene3D" id="1.10.30.10">
    <property type="entry name" value="High mobility group box domain"/>
    <property type="match status" value="1"/>
</dbReference>
<evidence type="ECO:0000256" key="6">
    <source>
        <dbReference type="PROSITE-ProRule" id="PRU00267"/>
    </source>
</evidence>
<organism evidence="9 10">
    <name type="scientific">Potamilus streckersoni</name>
    <dbReference type="NCBI Taxonomy" id="2493646"/>
    <lineage>
        <taxon>Eukaryota</taxon>
        <taxon>Metazoa</taxon>
        <taxon>Spiralia</taxon>
        <taxon>Lophotrochozoa</taxon>
        <taxon>Mollusca</taxon>
        <taxon>Bivalvia</taxon>
        <taxon>Autobranchia</taxon>
        <taxon>Heteroconchia</taxon>
        <taxon>Palaeoheterodonta</taxon>
        <taxon>Unionida</taxon>
        <taxon>Unionoidea</taxon>
        <taxon>Unionidae</taxon>
        <taxon>Ambleminae</taxon>
        <taxon>Lampsilini</taxon>
        <taxon>Potamilus</taxon>
    </lineage>
</organism>
<dbReference type="EMBL" id="JAEAOA010001692">
    <property type="protein sequence ID" value="KAK3610785.1"/>
    <property type="molecule type" value="Genomic_DNA"/>
</dbReference>
<evidence type="ECO:0000256" key="3">
    <source>
        <dbReference type="ARBA" id="ARBA00023125"/>
    </source>
</evidence>
<reference evidence="9" key="2">
    <citation type="journal article" date="2021" name="Genome Biol. Evol.">
        <title>Developing a high-quality reference genome for a parasitic bivalve with doubly uniparental inheritance (Bivalvia: Unionida).</title>
        <authorList>
            <person name="Smith C.H."/>
        </authorList>
    </citation>
    <scope>NUCLEOTIDE SEQUENCE</scope>
    <source>
        <strain evidence="9">CHS0354</strain>
        <tissue evidence="9">Mantle</tissue>
    </source>
</reference>
<feature type="DNA-binding region" description="HMG box" evidence="6">
    <location>
        <begin position="69"/>
        <end position="137"/>
    </location>
</feature>
<feature type="region of interest" description="Disordered" evidence="7">
    <location>
        <begin position="130"/>
        <end position="203"/>
    </location>
</feature>
<comment type="caution">
    <text evidence="9">The sequence shown here is derived from an EMBL/GenBank/DDBJ whole genome shotgun (WGS) entry which is preliminary data.</text>
</comment>
<feature type="compositionally biased region" description="Low complexity" evidence="7">
    <location>
        <begin position="147"/>
        <end position="156"/>
    </location>
</feature>
<feature type="compositionally biased region" description="Basic and acidic residues" evidence="7">
    <location>
        <begin position="19"/>
        <end position="33"/>
    </location>
</feature>
<dbReference type="PANTHER" id="PTHR45803:SF5">
    <property type="entry name" value="SOX100B"/>
    <property type="match status" value="1"/>
</dbReference>
<feature type="region of interest" description="Disordered" evidence="7">
    <location>
        <begin position="316"/>
        <end position="383"/>
    </location>
</feature>
<keyword evidence="2" id="KW-0805">Transcription regulation</keyword>
<dbReference type="FunFam" id="1.10.30.10:FF:000004">
    <property type="entry name" value="Transcription factor SOX-10"/>
    <property type="match status" value="1"/>
</dbReference>
<feature type="compositionally biased region" description="Polar residues" evidence="7">
    <location>
        <begin position="316"/>
        <end position="332"/>
    </location>
</feature>
<dbReference type="PROSITE" id="PS50118">
    <property type="entry name" value="HMG_BOX_2"/>
    <property type="match status" value="1"/>
</dbReference>
<feature type="region of interest" description="Disordered" evidence="7">
    <location>
        <begin position="1"/>
        <end position="36"/>
    </location>
</feature>
<feature type="compositionally biased region" description="Low complexity" evidence="7">
    <location>
        <begin position="356"/>
        <end position="370"/>
    </location>
</feature>
<dbReference type="GO" id="GO:0005634">
    <property type="term" value="C:nucleus"/>
    <property type="evidence" value="ECO:0007669"/>
    <property type="project" value="UniProtKB-SubCell"/>
</dbReference>
<protein>
    <recommendedName>
        <fullName evidence="8">HMG box domain-containing protein</fullName>
    </recommendedName>
</protein>
<dbReference type="Pfam" id="PF12444">
    <property type="entry name" value="Sox_N"/>
    <property type="match status" value="1"/>
</dbReference>
<dbReference type="AlphaFoldDB" id="A0AAE0WEU6"/>
<dbReference type="CDD" id="cd22031">
    <property type="entry name" value="HMG-box_SoxE"/>
    <property type="match status" value="1"/>
</dbReference>
<dbReference type="Proteomes" id="UP001195483">
    <property type="component" value="Unassembled WGS sequence"/>
</dbReference>
<keyword evidence="5 6" id="KW-0539">Nucleus</keyword>
<dbReference type="InterPro" id="IPR050917">
    <property type="entry name" value="SOX_TF"/>
</dbReference>
<feature type="domain" description="HMG box" evidence="8">
    <location>
        <begin position="69"/>
        <end position="137"/>
    </location>
</feature>
<dbReference type="InterPro" id="IPR036910">
    <property type="entry name" value="HMG_box_dom_sf"/>
</dbReference>
<dbReference type="GO" id="GO:0000978">
    <property type="term" value="F:RNA polymerase II cis-regulatory region sequence-specific DNA binding"/>
    <property type="evidence" value="ECO:0007669"/>
    <property type="project" value="TreeGrafter"/>
</dbReference>
<evidence type="ECO:0000256" key="7">
    <source>
        <dbReference type="SAM" id="MobiDB-lite"/>
    </source>
</evidence>
<feature type="region of interest" description="Disordered" evidence="7">
    <location>
        <begin position="258"/>
        <end position="278"/>
    </location>
</feature>
<dbReference type="Pfam" id="PF00505">
    <property type="entry name" value="HMG_box"/>
    <property type="match status" value="1"/>
</dbReference>
<keyword evidence="3 6" id="KW-0238">DNA-binding</keyword>
<feature type="compositionally biased region" description="Low complexity" evidence="7">
    <location>
        <begin position="333"/>
        <end position="347"/>
    </location>
</feature>
<name>A0AAE0WEU6_9BIVA</name>
<feature type="compositionally biased region" description="Polar residues" evidence="7">
    <location>
        <begin position="1"/>
        <end position="18"/>
    </location>
</feature>
<dbReference type="InterPro" id="IPR009071">
    <property type="entry name" value="HMG_box_dom"/>
</dbReference>
<sequence length="479" mass="53577">MSDSESSQGSPLRSQTPEQAKKDGSEHQVDDKFSQQIQEAVSHVLKGYDWSLVPTPQRGAGGEKRKPHIKRPMNAFMVWAQAARRKLADQYPHLHNAELSKTLGKLWRLLNEEEKKPFVEEAERLRLQHKKDYPDYKYQPRRRKPLKNSNNANDNPNPLPPGVMFKTLHEGSPSQMSDDSSDCSLQNNSHGPPTPPTTPNQQDLMNMQKCMNDRLRGRMGPIGHPQAHPIDFSRMNIDLGGEVINMVDQFDDHELDQYLPTAGSHVPPGTTPGDHQFSPCYQNANTVTSSSSSWSTCFRPSTGSCMQSYGATNASGNHDNNGNLNSTSPFDLSNNTSSPHTTNSSPSALNTHSPQGSMHSPSYQSGSGSSNCKVRDDESGNSVKLEPLNTRQQQQRQQHQQQQHFPCENKFETYNVSPPRYCLDNSHQGLSFPVGSHHNQYLPQNPLTSSTYPYVGMSRPMFNPIAAAVPTDQQWERYT</sequence>
<evidence type="ECO:0000313" key="9">
    <source>
        <dbReference type="EMBL" id="KAK3610785.1"/>
    </source>
</evidence>
<comment type="subcellular location">
    <subcellularLocation>
        <location evidence="1">Nucleus</location>
    </subcellularLocation>
</comment>
<gene>
    <name evidence="9" type="ORF">CHS0354_028202</name>
</gene>
<reference evidence="9" key="1">
    <citation type="journal article" date="2021" name="Genome Biol. Evol.">
        <title>A High-Quality Reference Genome for a Parasitic Bivalve with Doubly Uniparental Inheritance (Bivalvia: Unionida).</title>
        <authorList>
            <person name="Smith C.H."/>
        </authorList>
    </citation>
    <scope>NUCLEOTIDE SEQUENCE</scope>
    <source>
        <strain evidence="9">CHS0354</strain>
    </source>
</reference>
<evidence type="ECO:0000256" key="1">
    <source>
        <dbReference type="ARBA" id="ARBA00004123"/>
    </source>
</evidence>
<dbReference type="InterPro" id="IPR022151">
    <property type="entry name" value="Sox_N"/>
</dbReference>
<evidence type="ECO:0000256" key="2">
    <source>
        <dbReference type="ARBA" id="ARBA00023015"/>
    </source>
</evidence>